<evidence type="ECO:0000313" key="1">
    <source>
        <dbReference type="EMBL" id="KAF6114451.1"/>
    </source>
</evidence>
<sequence length="152" mass="16023">MPCPGQTEQPSPGSRCVVPEMTPAPGHCVRDPRAVEGTRRPMFISHTAPSRTEGAISNALGDQAGQSEVFAQNDKVARGRCVPFPLREIRAAVFTGLLVQMSYLASCPHGLKQGSPAPGQWTVLVGGVSGTRLHSRRRAAVGLHFPACLSAG</sequence>
<organism evidence="1 2">
    <name type="scientific">Phyllostomus discolor</name>
    <name type="common">pale spear-nosed bat</name>
    <dbReference type="NCBI Taxonomy" id="89673"/>
    <lineage>
        <taxon>Eukaryota</taxon>
        <taxon>Metazoa</taxon>
        <taxon>Chordata</taxon>
        <taxon>Craniata</taxon>
        <taxon>Vertebrata</taxon>
        <taxon>Euteleostomi</taxon>
        <taxon>Mammalia</taxon>
        <taxon>Eutheria</taxon>
        <taxon>Laurasiatheria</taxon>
        <taxon>Chiroptera</taxon>
        <taxon>Yangochiroptera</taxon>
        <taxon>Phyllostomidae</taxon>
        <taxon>Phyllostominae</taxon>
        <taxon>Phyllostomus</taxon>
    </lineage>
</organism>
<dbReference type="AlphaFoldDB" id="A0A834ARA4"/>
<reference evidence="1 2" key="1">
    <citation type="journal article" date="2020" name="Nature">
        <title>Six reference-quality genomes reveal evolution of bat adaptations.</title>
        <authorList>
            <person name="Jebb D."/>
            <person name="Huang Z."/>
            <person name="Pippel M."/>
            <person name="Hughes G.M."/>
            <person name="Lavrichenko K."/>
            <person name="Devanna P."/>
            <person name="Winkler S."/>
            <person name="Jermiin L.S."/>
            <person name="Skirmuntt E.C."/>
            <person name="Katzourakis A."/>
            <person name="Burkitt-Gray L."/>
            <person name="Ray D.A."/>
            <person name="Sullivan K.A.M."/>
            <person name="Roscito J.G."/>
            <person name="Kirilenko B.M."/>
            <person name="Davalos L.M."/>
            <person name="Corthals A.P."/>
            <person name="Power M.L."/>
            <person name="Jones G."/>
            <person name="Ransome R.D."/>
            <person name="Dechmann D.K.N."/>
            <person name="Locatelli A.G."/>
            <person name="Puechmaille S.J."/>
            <person name="Fedrigo O."/>
            <person name="Jarvis E.D."/>
            <person name="Hiller M."/>
            <person name="Vernes S.C."/>
            <person name="Myers E.W."/>
            <person name="Teeling E.C."/>
        </authorList>
    </citation>
    <scope>NUCLEOTIDE SEQUENCE [LARGE SCALE GENOMIC DNA]</scope>
    <source>
        <strain evidence="1">Bat1K_MPI-CBG_1</strain>
    </source>
</reference>
<protein>
    <submittedName>
        <fullName evidence="1">Uncharacterized protein</fullName>
    </submittedName>
</protein>
<proteinExistence type="predicted"/>
<dbReference type="Proteomes" id="UP000664940">
    <property type="component" value="Unassembled WGS sequence"/>
</dbReference>
<comment type="caution">
    <text evidence="1">The sequence shown here is derived from an EMBL/GenBank/DDBJ whole genome shotgun (WGS) entry which is preliminary data.</text>
</comment>
<dbReference type="EMBL" id="JABVXQ010000004">
    <property type="protein sequence ID" value="KAF6114451.1"/>
    <property type="molecule type" value="Genomic_DNA"/>
</dbReference>
<gene>
    <name evidence="1" type="ORF">HJG60_010450</name>
</gene>
<evidence type="ECO:0000313" key="2">
    <source>
        <dbReference type="Proteomes" id="UP000664940"/>
    </source>
</evidence>
<accession>A0A834ARA4</accession>
<name>A0A834ARA4_9CHIR</name>